<dbReference type="GO" id="GO:0008270">
    <property type="term" value="F:zinc ion binding"/>
    <property type="evidence" value="ECO:0007669"/>
    <property type="project" value="InterPro"/>
</dbReference>
<reference evidence="2 3" key="1">
    <citation type="journal article" date="2018" name="New Phytol.">
        <title>Phylogenomics of Endogonaceae and evolution of mycorrhizas within Mucoromycota.</title>
        <authorList>
            <person name="Chang Y."/>
            <person name="Desiro A."/>
            <person name="Na H."/>
            <person name="Sandor L."/>
            <person name="Lipzen A."/>
            <person name="Clum A."/>
            <person name="Barry K."/>
            <person name="Grigoriev I.V."/>
            <person name="Martin F.M."/>
            <person name="Stajich J.E."/>
            <person name="Smith M.E."/>
            <person name="Bonito G."/>
            <person name="Spatafora J.W."/>
        </authorList>
    </citation>
    <scope>NUCLEOTIDE SEQUENCE [LARGE SCALE GENOMIC DNA]</scope>
    <source>
        <strain evidence="2 3">AD002</strain>
    </source>
</reference>
<dbReference type="Proteomes" id="UP000274822">
    <property type="component" value="Unassembled WGS sequence"/>
</dbReference>
<keyword evidence="3" id="KW-1185">Reference proteome</keyword>
<gene>
    <name evidence="2" type="ORF">BC938DRAFT_473931</name>
</gene>
<sequence>MEMINNSSNALHRDSSCYADHCGVCNVRLQCMHRFHNESMRDQCVIDGCWMCPVCALQWPSSNNTDAEASPSPTSSMHLDDSPKRASSAPASMSSPTAVQYKACLKACLECRKKKKGCTHTEKSFTKRCAPGNTCIECKRLKRRCEGIPCDRCREGGKDCQPQAKIVNTKKIRERTYHWKPMTIFSPGVARQLVQGQQTVSVNTTSPVSSPILDATMDHGPFPSTAAIESSEGNTYVPLFDYSFSYPQNAELPQRPHAAKPVSAPARIEQTLQDWIRFSINLILGKISSKAISILCELGVLNCNLAAELTRENYFSAFDQLEDGCSWLKNALDVCGNMKVVNTVCRLGMILNQYFSRLANIEEKFTAFFSFLMQLQDAFSITCCENCSNGWKDYDVPEISEEFFQSFMIWHILIWYNFVCLNENACLEHGHSADVSGLSSKVQRIVDALYTNLLNT</sequence>
<dbReference type="EMBL" id="RBNJ01001679">
    <property type="protein sequence ID" value="RUS32887.1"/>
    <property type="molecule type" value="Genomic_DNA"/>
</dbReference>
<dbReference type="CDD" id="cd00067">
    <property type="entry name" value="GAL4"/>
    <property type="match status" value="1"/>
</dbReference>
<feature type="compositionally biased region" description="Low complexity" evidence="1">
    <location>
        <begin position="85"/>
        <end position="94"/>
    </location>
</feature>
<name>A0A433QT19_9FUNG</name>
<organism evidence="2 3">
    <name type="scientific">Jimgerdemannia flammicorona</name>
    <dbReference type="NCBI Taxonomy" id="994334"/>
    <lineage>
        <taxon>Eukaryota</taxon>
        <taxon>Fungi</taxon>
        <taxon>Fungi incertae sedis</taxon>
        <taxon>Mucoromycota</taxon>
        <taxon>Mucoromycotina</taxon>
        <taxon>Endogonomycetes</taxon>
        <taxon>Endogonales</taxon>
        <taxon>Endogonaceae</taxon>
        <taxon>Jimgerdemannia</taxon>
    </lineage>
</organism>
<dbReference type="AlphaFoldDB" id="A0A433QT19"/>
<evidence type="ECO:0000313" key="2">
    <source>
        <dbReference type="EMBL" id="RUS32887.1"/>
    </source>
</evidence>
<proteinExistence type="predicted"/>
<dbReference type="InterPro" id="IPR001138">
    <property type="entry name" value="Zn2Cys6_DnaBD"/>
</dbReference>
<feature type="region of interest" description="Disordered" evidence="1">
    <location>
        <begin position="66"/>
        <end position="94"/>
    </location>
</feature>
<comment type="caution">
    <text evidence="2">The sequence shown here is derived from an EMBL/GenBank/DDBJ whole genome shotgun (WGS) entry which is preliminary data.</text>
</comment>
<dbReference type="GO" id="GO:0000981">
    <property type="term" value="F:DNA-binding transcription factor activity, RNA polymerase II-specific"/>
    <property type="evidence" value="ECO:0007669"/>
    <property type="project" value="InterPro"/>
</dbReference>
<protein>
    <recommendedName>
        <fullName evidence="4">Zn(2)-C6 fungal-type domain-containing protein</fullName>
    </recommendedName>
</protein>
<evidence type="ECO:0000256" key="1">
    <source>
        <dbReference type="SAM" id="MobiDB-lite"/>
    </source>
</evidence>
<evidence type="ECO:0008006" key="4">
    <source>
        <dbReference type="Google" id="ProtNLM"/>
    </source>
</evidence>
<evidence type="ECO:0000313" key="3">
    <source>
        <dbReference type="Proteomes" id="UP000274822"/>
    </source>
</evidence>
<feature type="compositionally biased region" description="Polar residues" evidence="1">
    <location>
        <begin position="66"/>
        <end position="77"/>
    </location>
</feature>
<accession>A0A433QT19</accession>